<dbReference type="KEGG" id="csal:NBC122_00431"/>
<feature type="transmembrane region" description="Helical" evidence="1">
    <location>
        <begin position="51"/>
        <end position="73"/>
    </location>
</feature>
<protein>
    <submittedName>
        <fullName evidence="3">Uncharacterized protein</fullName>
    </submittedName>
</protein>
<evidence type="ECO:0000256" key="1">
    <source>
        <dbReference type="SAM" id="Phobius"/>
    </source>
</evidence>
<feature type="signal peptide" evidence="2">
    <location>
        <begin position="1"/>
        <end position="24"/>
    </location>
</feature>
<keyword evidence="1" id="KW-0472">Membrane</keyword>
<accession>A0A4P6ZCP1</accession>
<keyword evidence="2" id="KW-0732">Signal</keyword>
<dbReference type="AlphaFoldDB" id="A0A4P6ZCP1"/>
<dbReference type="PROSITE" id="PS51257">
    <property type="entry name" value="PROKAR_LIPOPROTEIN"/>
    <property type="match status" value="1"/>
</dbReference>
<sequence length="89" mass="10143">MKPMKNIRNSAVVFFLLMVNFALACEACKLQQPKVTRDFTHGVGPRGDFDWIIVAVIAVLTLFTFIYSLKYLVKPGEKEQDHIKNSILN</sequence>
<gene>
    <name evidence="3" type="ORF">NBC122_00431</name>
</gene>
<dbReference type="EMBL" id="CP037954">
    <property type="protein sequence ID" value="QBO57280.1"/>
    <property type="molecule type" value="Genomic_DNA"/>
</dbReference>
<organism evidence="3 4">
    <name type="scientific">Chryseobacterium salivictor</name>
    <dbReference type="NCBI Taxonomy" id="2547600"/>
    <lineage>
        <taxon>Bacteria</taxon>
        <taxon>Pseudomonadati</taxon>
        <taxon>Bacteroidota</taxon>
        <taxon>Flavobacteriia</taxon>
        <taxon>Flavobacteriales</taxon>
        <taxon>Weeksellaceae</taxon>
        <taxon>Chryseobacterium group</taxon>
        <taxon>Chryseobacterium</taxon>
    </lineage>
</organism>
<keyword evidence="1" id="KW-1133">Transmembrane helix</keyword>
<evidence type="ECO:0000313" key="4">
    <source>
        <dbReference type="Proteomes" id="UP000294419"/>
    </source>
</evidence>
<reference evidence="3 4" key="1">
    <citation type="submission" date="2019-03" db="EMBL/GenBank/DDBJ databases">
        <authorList>
            <person name="Kim H."/>
            <person name="Yu S.-M."/>
        </authorList>
    </citation>
    <scope>NUCLEOTIDE SEQUENCE [LARGE SCALE GENOMIC DNA]</scope>
    <source>
        <strain evidence="3 4">NBC122</strain>
    </source>
</reference>
<feature type="chain" id="PRO_5020552935" evidence="2">
    <location>
        <begin position="25"/>
        <end position="89"/>
    </location>
</feature>
<evidence type="ECO:0000256" key="2">
    <source>
        <dbReference type="SAM" id="SignalP"/>
    </source>
</evidence>
<keyword evidence="1" id="KW-0812">Transmembrane</keyword>
<name>A0A4P6ZCP1_9FLAO</name>
<keyword evidence="4" id="KW-1185">Reference proteome</keyword>
<dbReference type="Proteomes" id="UP000294419">
    <property type="component" value="Chromosome"/>
</dbReference>
<evidence type="ECO:0000313" key="3">
    <source>
        <dbReference type="EMBL" id="QBO57280.1"/>
    </source>
</evidence>
<proteinExistence type="predicted"/>